<feature type="region of interest" description="Disordered" evidence="1">
    <location>
        <begin position="162"/>
        <end position="208"/>
    </location>
</feature>
<dbReference type="InParanoid" id="A0A0C3E3B4"/>
<dbReference type="Pfam" id="PF10544">
    <property type="entry name" value="T5orf172"/>
    <property type="match status" value="1"/>
</dbReference>
<evidence type="ECO:0000313" key="4">
    <source>
        <dbReference type="Proteomes" id="UP000054321"/>
    </source>
</evidence>
<dbReference type="EMBL" id="KN832870">
    <property type="protein sequence ID" value="KIN08843.1"/>
    <property type="molecule type" value="Genomic_DNA"/>
</dbReference>
<accession>A0A0C3E3B4</accession>
<dbReference type="OrthoDB" id="3511049at2759"/>
<feature type="region of interest" description="Disordered" evidence="1">
    <location>
        <begin position="331"/>
        <end position="374"/>
    </location>
</feature>
<reference evidence="3 4" key="1">
    <citation type="submission" date="2014-04" db="EMBL/GenBank/DDBJ databases">
        <authorList>
            <consortium name="DOE Joint Genome Institute"/>
            <person name="Kuo A."/>
            <person name="Martino E."/>
            <person name="Perotto S."/>
            <person name="Kohler A."/>
            <person name="Nagy L.G."/>
            <person name="Floudas D."/>
            <person name="Copeland A."/>
            <person name="Barry K.W."/>
            <person name="Cichocki N."/>
            <person name="Veneault-Fourrey C."/>
            <person name="LaButti K."/>
            <person name="Lindquist E.A."/>
            <person name="Lipzen A."/>
            <person name="Lundell T."/>
            <person name="Morin E."/>
            <person name="Murat C."/>
            <person name="Sun H."/>
            <person name="Tunlid A."/>
            <person name="Henrissat B."/>
            <person name="Grigoriev I.V."/>
            <person name="Hibbett D.S."/>
            <person name="Martin F."/>
            <person name="Nordberg H.P."/>
            <person name="Cantor M.N."/>
            <person name="Hua S.X."/>
        </authorList>
    </citation>
    <scope>NUCLEOTIDE SEQUENCE [LARGE SCALE GENOMIC DNA]</scope>
    <source>
        <strain evidence="3 4">Zn</strain>
    </source>
</reference>
<name>A0A0C3E3B4_OIDMZ</name>
<dbReference type="HOGENOM" id="CLU_468585_0_0_1"/>
<keyword evidence="4" id="KW-1185">Reference proteome</keyword>
<sequence length="582" mass="65364">MPSLSGLKNSMISALRNPHEPSKPRLKRRVTPFNEALQNLRTSKTGFVTCAAFHSFGKCRKEITLGDSNFLANLDQLDMADIQTPIKLMPLMLCSSHWEKTIYYNALFLDWVSVYGSQHDSQHFENIVIDYQSAIAIENEDHHVPQIPVFPVSIAEPDRGLASAHCSPIRDDSRPNTPPTKDQSQAYIDHDEVSSIKPESDPSGYQPQNSVVVNMESYASIEFGVAKLEILYQEKLKCIAMSSNGWRCMEIISEEQLFKARELVSSSAKSDDVLDIELLLGSVLCPGHALGQLPQIYSEKWARFSEQRLSKDEAMSIFDADAWKSVQFFHSEESGKPSTPTKMGRPRSRSQECAPNDHLPEAAGLSASKGGDQPSIHTYSQDIIDRNLVKEMVFSFLPSYVYIRKSLDKNTGRNLVKIGNGRDILGLKGLDKEGTDAGCQLRALDPAFVDHVLVKDPERALKLIYAELADFRAKVDCQHWKFAATSYADEQEHIKWFNIHVNVAIESVRLWCSFVGMAYNSAGTIEDKWAKMATLLPKPSLSEIESLEKGLLTGDEDIISLHYELRNSRYKQWIKDGQSSNV</sequence>
<evidence type="ECO:0000313" key="3">
    <source>
        <dbReference type="EMBL" id="KIN08843.1"/>
    </source>
</evidence>
<evidence type="ECO:0000259" key="2">
    <source>
        <dbReference type="Pfam" id="PF10544"/>
    </source>
</evidence>
<evidence type="ECO:0000256" key="1">
    <source>
        <dbReference type="SAM" id="MobiDB-lite"/>
    </source>
</evidence>
<reference evidence="4" key="2">
    <citation type="submission" date="2015-01" db="EMBL/GenBank/DDBJ databases">
        <title>Evolutionary Origins and Diversification of the Mycorrhizal Mutualists.</title>
        <authorList>
            <consortium name="DOE Joint Genome Institute"/>
            <consortium name="Mycorrhizal Genomics Consortium"/>
            <person name="Kohler A."/>
            <person name="Kuo A."/>
            <person name="Nagy L.G."/>
            <person name="Floudas D."/>
            <person name="Copeland A."/>
            <person name="Barry K.W."/>
            <person name="Cichocki N."/>
            <person name="Veneault-Fourrey C."/>
            <person name="LaButti K."/>
            <person name="Lindquist E.A."/>
            <person name="Lipzen A."/>
            <person name="Lundell T."/>
            <person name="Morin E."/>
            <person name="Murat C."/>
            <person name="Riley R."/>
            <person name="Ohm R."/>
            <person name="Sun H."/>
            <person name="Tunlid A."/>
            <person name="Henrissat B."/>
            <person name="Grigoriev I.V."/>
            <person name="Hibbett D.S."/>
            <person name="Martin F."/>
        </authorList>
    </citation>
    <scope>NUCLEOTIDE SEQUENCE [LARGE SCALE GENOMIC DNA]</scope>
    <source>
        <strain evidence="4">Zn</strain>
    </source>
</reference>
<feature type="compositionally biased region" description="Polar residues" evidence="1">
    <location>
        <begin position="1"/>
        <end position="12"/>
    </location>
</feature>
<feature type="domain" description="Bacteriophage T5 Orf172 DNA-binding" evidence="2">
    <location>
        <begin position="400"/>
        <end position="512"/>
    </location>
</feature>
<gene>
    <name evidence="3" type="ORF">OIDMADRAFT_141108</name>
</gene>
<dbReference type="InterPro" id="IPR018306">
    <property type="entry name" value="Phage_T5_Orf172_DNA-bd"/>
</dbReference>
<organism evidence="3 4">
    <name type="scientific">Oidiodendron maius (strain Zn)</name>
    <dbReference type="NCBI Taxonomy" id="913774"/>
    <lineage>
        <taxon>Eukaryota</taxon>
        <taxon>Fungi</taxon>
        <taxon>Dikarya</taxon>
        <taxon>Ascomycota</taxon>
        <taxon>Pezizomycotina</taxon>
        <taxon>Leotiomycetes</taxon>
        <taxon>Leotiomycetes incertae sedis</taxon>
        <taxon>Myxotrichaceae</taxon>
        <taxon>Oidiodendron</taxon>
    </lineage>
</organism>
<proteinExistence type="predicted"/>
<feature type="compositionally biased region" description="Basic and acidic residues" evidence="1">
    <location>
        <begin position="188"/>
        <end position="200"/>
    </location>
</feature>
<dbReference type="Proteomes" id="UP000054321">
    <property type="component" value="Unassembled WGS sequence"/>
</dbReference>
<protein>
    <recommendedName>
        <fullName evidence="2">Bacteriophage T5 Orf172 DNA-binding domain-containing protein</fullName>
    </recommendedName>
</protein>
<dbReference type="AlphaFoldDB" id="A0A0C3E3B4"/>
<feature type="region of interest" description="Disordered" evidence="1">
    <location>
        <begin position="1"/>
        <end position="26"/>
    </location>
</feature>